<feature type="transmembrane region" description="Helical" evidence="1">
    <location>
        <begin position="5"/>
        <end position="22"/>
    </location>
</feature>
<name>A0A3P5WKM4_9BACL</name>
<dbReference type="Proteomes" id="UP000270468">
    <property type="component" value="Unassembled WGS sequence"/>
</dbReference>
<keyword evidence="1" id="KW-1133">Transmembrane helix</keyword>
<dbReference type="NCBIfam" id="NF033488">
    <property type="entry name" value="lmo0937_fam_TM"/>
    <property type="match status" value="1"/>
</dbReference>
<dbReference type="RefSeq" id="WP_124068879.1">
    <property type="nucleotide sequence ID" value="NZ_CBCRXF010000010.1"/>
</dbReference>
<evidence type="ECO:0008006" key="4">
    <source>
        <dbReference type="Google" id="ProtNLM"/>
    </source>
</evidence>
<keyword evidence="1" id="KW-0812">Transmembrane</keyword>
<evidence type="ECO:0000256" key="1">
    <source>
        <dbReference type="SAM" id="Phobius"/>
    </source>
</evidence>
<proteinExistence type="predicted"/>
<accession>A0A3P5WKM4</accession>
<dbReference type="EMBL" id="UXAV01000018">
    <property type="protein sequence ID" value="VDC20010.1"/>
    <property type="molecule type" value="Genomic_DNA"/>
</dbReference>
<reference evidence="2 3" key="1">
    <citation type="submission" date="2018-11" db="EMBL/GenBank/DDBJ databases">
        <authorList>
            <person name="Criscuolo A."/>
        </authorList>
    </citation>
    <scope>NUCLEOTIDE SEQUENCE [LARGE SCALE GENOMIC DNA]</scope>
    <source>
        <strain evidence="2">ATB-66</strain>
    </source>
</reference>
<feature type="transmembrane region" description="Helical" evidence="1">
    <location>
        <begin position="28"/>
        <end position="46"/>
    </location>
</feature>
<dbReference type="InterPro" id="IPR043727">
    <property type="entry name" value="Lmo0937-like"/>
</dbReference>
<protein>
    <recommendedName>
        <fullName evidence="4">Lmo0937 family membrane protein</fullName>
    </recommendedName>
</protein>
<sequence length="51" mass="5613">MGKILWIIIVALIVFWVLGLVLKIGSGLIHILLVIAVIIFIFNLITGKRSA</sequence>
<dbReference type="Pfam" id="PF18919">
    <property type="entry name" value="DUF5670"/>
    <property type="match status" value="1"/>
</dbReference>
<keyword evidence="1" id="KW-0472">Membrane</keyword>
<gene>
    <name evidence="2" type="ORF">FILTAD_00432</name>
</gene>
<evidence type="ECO:0000313" key="3">
    <source>
        <dbReference type="Proteomes" id="UP000270468"/>
    </source>
</evidence>
<dbReference type="AlphaFoldDB" id="A0A3P5WKM4"/>
<organism evidence="2 3">
    <name type="scientific">Filibacter tadaridae</name>
    <dbReference type="NCBI Taxonomy" id="2483811"/>
    <lineage>
        <taxon>Bacteria</taxon>
        <taxon>Bacillati</taxon>
        <taxon>Bacillota</taxon>
        <taxon>Bacilli</taxon>
        <taxon>Bacillales</taxon>
        <taxon>Caryophanaceae</taxon>
        <taxon>Filibacter</taxon>
    </lineage>
</organism>
<evidence type="ECO:0000313" key="2">
    <source>
        <dbReference type="EMBL" id="VDC20010.1"/>
    </source>
</evidence>
<keyword evidence="3" id="KW-1185">Reference proteome</keyword>